<accession>A0A2S6H4I5</accession>
<reference evidence="2 3" key="1">
    <citation type="submission" date="2018-02" db="EMBL/GenBank/DDBJ databases">
        <title>Subsurface microbial communities from deep shales in Ohio and West Virginia, USA.</title>
        <authorList>
            <person name="Wrighton K."/>
        </authorList>
    </citation>
    <scope>NUCLEOTIDE SEQUENCE [LARGE SCALE GENOMIC DNA]</scope>
    <source>
        <strain evidence="2 3">OWC-G53F</strain>
    </source>
</reference>
<keyword evidence="1" id="KW-0812">Transmembrane</keyword>
<dbReference type="Proteomes" id="UP000238071">
    <property type="component" value="Unassembled WGS sequence"/>
</dbReference>
<dbReference type="AlphaFoldDB" id="A0A2S6H4I5"/>
<keyword evidence="3" id="KW-1185">Reference proteome</keyword>
<keyword evidence="1" id="KW-1133">Transmembrane helix</keyword>
<name>A0A2S6H4I5_9GAMM</name>
<gene>
    <name evidence="2" type="ORF">B0F88_104189</name>
</gene>
<feature type="transmembrane region" description="Helical" evidence="1">
    <location>
        <begin position="36"/>
        <end position="53"/>
    </location>
</feature>
<dbReference type="EMBL" id="PTIY01000004">
    <property type="protein sequence ID" value="PPK72395.1"/>
    <property type="molecule type" value="Genomic_DNA"/>
</dbReference>
<evidence type="ECO:0000313" key="2">
    <source>
        <dbReference type="EMBL" id="PPK72395.1"/>
    </source>
</evidence>
<comment type="caution">
    <text evidence="2">The sequence shown here is derived from an EMBL/GenBank/DDBJ whole genome shotgun (WGS) entry which is preliminary data.</text>
</comment>
<keyword evidence="1" id="KW-0472">Membrane</keyword>
<evidence type="ECO:0000313" key="3">
    <source>
        <dbReference type="Proteomes" id="UP000238071"/>
    </source>
</evidence>
<protein>
    <submittedName>
        <fullName evidence="2">Uncharacterized protein</fullName>
    </submittedName>
</protein>
<organism evidence="2 3">
    <name type="scientific">Methylobacter tundripaludum</name>
    <dbReference type="NCBI Taxonomy" id="173365"/>
    <lineage>
        <taxon>Bacteria</taxon>
        <taxon>Pseudomonadati</taxon>
        <taxon>Pseudomonadota</taxon>
        <taxon>Gammaproteobacteria</taxon>
        <taxon>Methylococcales</taxon>
        <taxon>Methylococcaceae</taxon>
        <taxon>Methylobacter</taxon>
    </lineage>
</organism>
<proteinExistence type="predicted"/>
<sequence>MVKTQFNDTEEFFRSCRMLARCFPYAIHYKIIDSKAIVFLIAGVTQISFVKFLKKRISALLRFTAFSLIYVL</sequence>
<evidence type="ECO:0000256" key="1">
    <source>
        <dbReference type="SAM" id="Phobius"/>
    </source>
</evidence>